<feature type="non-terminal residue" evidence="2">
    <location>
        <position position="1"/>
    </location>
</feature>
<organism evidence="2 3">
    <name type="scientific">Meganyctiphanes norvegica</name>
    <name type="common">Northern krill</name>
    <name type="synonym">Thysanopoda norvegica</name>
    <dbReference type="NCBI Taxonomy" id="48144"/>
    <lineage>
        <taxon>Eukaryota</taxon>
        <taxon>Metazoa</taxon>
        <taxon>Ecdysozoa</taxon>
        <taxon>Arthropoda</taxon>
        <taxon>Crustacea</taxon>
        <taxon>Multicrustacea</taxon>
        <taxon>Malacostraca</taxon>
        <taxon>Eumalacostraca</taxon>
        <taxon>Eucarida</taxon>
        <taxon>Euphausiacea</taxon>
        <taxon>Euphausiidae</taxon>
        <taxon>Meganyctiphanes</taxon>
    </lineage>
</organism>
<dbReference type="Proteomes" id="UP001497623">
    <property type="component" value="Unassembled WGS sequence"/>
</dbReference>
<feature type="region of interest" description="Disordered" evidence="1">
    <location>
        <begin position="1"/>
        <end position="90"/>
    </location>
</feature>
<evidence type="ECO:0000313" key="2">
    <source>
        <dbReference type="EMBL" id="CAL4141505.1"/>
    </source>
</evidence>
<dbReference type="AlphaFoldDB" id="A0AAV2RW72"/>
<dbReference type="Gene3D" id="3.30.160.20">
    <property type="match status" value="1"/>
</dbReference>
<evidence type="ECO:0000256" key="1">
    <source>
        <dbReference type="SAM" id="MobiDB-lite"/>
    </source>
</evidence>
<keyword evidence="3" id="KW-1185">Reference proteome</keyword>
<sequence>RYDGDRRSYSRSPMSSDRRHQGGQEISVSHKISRRSHSPSPMSSSRGHYGSQENPLPQKSHERSHSPMSSSSRGQYGTQESPQLDKSPEIFGTSVYTTERQELSYQEDSWRVWRQQVEAFQGGRAPDKMTEQKLPKYTQVDYQDGESIEGNKSLLGLAKKIPDNAATKHPVMVLHAMRPDVQYSINQILRDGHPHFTVSTNIDGTTFTGEG</sequence>
<feature type="non-terminal residue" evidence="2">
    <location>
        <position position="211"/>
    </location>
</feature>
<comment type="caution">
    <text evidence="2">The sequence shown here is derived from an EMBL/GenBank/DDBJ whole genome shotgun (WGS) entry which is preliminary data.</text>
</comment>
<accession>A0AAV2RW72</accession>
<proteinExistence type="predicted"/>
<name>A0AAV2RW72_MEGNR</name>
<feature type="compositionally biased region" description="Polar residues" evidence="1">
    <location>
        <begin position="74"/>
        <end position="84"/>
    </location>
</feature>
<reference evidence="2 3" key="1">
    <citation type="submission" date="2024-05" db="EMBL/GenBank/DDBJ databases">
        <authorList>
            <person name="Wallberg A."/>
        </authorList>
    </citation>
    <scope>NUCLEOTIDE SEQUENCE [LARGE SCALE GENOMIC DNA]</scope>
</reference>
<protein>
    <submittedName>
        <fullName evidence="2">Uncharacterized protein</fullName>
    </submittedName>
</protein>
<evidence type="ECO:0000313" key="3">
    <source>
        <dbReference type="Proteomes" id="UP001497623"/>
    </source>
</evidence>
<gene>
    <name evidence="2" type="ORF">MNOR_LOCUS28871</name>
</gene>
<dbReference type="EMBL" id="CAXKWB010032573">
    <property type="protein sequence ID" value="CAL4141505.1"/>
    <property type="molecule type" value="Genomic_DNA"/>
</dbReference>